<evidence type="ECO:0000256" key="1">
    <source>
        <dbReference type="SAM" id="MobiDB-lite"/>
    </source>
</evidence>
<protein>
    <recommendedName>
        <fullName evidence="5">Carboxypeptidase regulatory-like domain-containing protein</fullName>
    </recommendedName>
</protein>
<evidence type="ECO:0000313" key="3">
    <source>
        <dbReference type="EMBL" id="NPD92427.1"/>
    </source>
</evidence>
<evidence type="ECO:0000256" key="2">
    <source>
        <dbReference type="SAM" id="SignalP"/>
    </source>
</evidence>
<dbReference type="Proteomes" id="UP000714420">
    <property type="component" value="Unassembled WGS sequence"/>
</dbReference>
<dbReference type="RefSeq" id="WP_172275759.1">
    <property type="nucleotide sequence ID" value="NZ_JABKKF010000007.1"/>
</dbReference>
<keyword evidence="2" id="KW-0732">Signal</keyword>
<gene>
    <name evidence="3" type="ORF">HPS56_08740</name>
</gene>
<dbReference type="EMBL" id="JABKKF010000007">
    <property type="protein sequence ID" value="NPD92427.1"/>
    <property type="molecule type" value="Genomic_DNA"/>
</dbReference>
<comment type="caution">
    <text evidence="3">The sequence shown here is derived from an EMBL/GenBank/DDBJ whole genome shotgun (WGS) entry which is preliminary data.</text>
</comment>
<feature type="region of interest" description="Disordered" evidence="1">
    <location>
        <begin position="662"/>
        <end position="701"/>
    </location>
</feature>
<proteinExistence type="predicted"/>
<evidence type="ECO:0000313" key="4">
    <source>
        <dbReference type="Proteomes" id="UP000714420"/>
    </source>
</evidence>
<feature type="compositionally biased region" description="Polar residues" evidence="1">
    <location>
        <begin position="666"/>
        <end position="683"/>
    </location>
</feature>
<evidence type="ECO:0008006" key="5">
    <source>
        <dbReference type="Google" id="ProtNLM"/>
    </source>
</evidence>
<accession>A0ABX2AQ98</accession>
<keyword evidence="4" id="KW-1185">Reference proteome</keyword>
<feature type="signal peptide" evidence="2">
    <location>
        <begin position="1"/>
        <end position="18"/>
    </location>
</feature>
<feature type="chain" id="PRO_5046600537" description="Carboxypeptidase regulatory-like domain-containing protein" evidence="2">
    <location>
        <begin position="19"/>
        <end position="887"/>
    </location>
</feature>
<reference evidence="3 4" key="1">
    <citation type="submission" date="2020-05" db="EMBL/GenBank/DDBJ databases">
        <title>Distinct polysaccharide utilization as determinants for interspecies competition between intestinal Prevotella spp.</title>
        <authorList>
            <person name="Galvez E.J.C."/>
            <person name="Iljazovic A."/>
            <person name="Strowig T."/>
        </authorList>
    </citation>
    <scope>NUCLEOTIDE SEQUENCE [LARGE SCALE GENOMIC DNA]</scope>
    <source>
        <strain evidence="3 4">PMUR</strain>
    </source>
</reference>
<feature type="compositionally biased region" description="Low complexity" evidence="1">
    <location>
        <begin position="686"/>
        <end position="695"/>
    </location>
</feature>
<sequence length="887" mass="101525">MRRSICLFVFIVSCLAFYASDEIQRIKDFCRNISVFNHYFPQEKVYLHFDNTGYFKGERIWFKAYVTRADNNRRTDMSKVLYVELLNPIGDVVETCKLNIKDGQADGSIRLDDIFNSGFYEVRAYTRYMLNWNANGIFSRVFPVFNAPKKEGEYKKVINEIEYRKRLPDNRGKDGTEEEEPDEKINVRFYPEGGHLVNGMKSKVAFEVLSNTREGIDTKGILETSKGTKEVTTIREGRGIFTYIPTDTKAILVIKDAGGKGHKFNLPHAEKEGCVMKVNTMDNDNIEVELTRSPGYAKKLGLVLINNGNVEAFSIIEGEEKNTLRTFTKKQMSSGVNQIALIDGEGNIVAERMVFVYPQENDIDSIAISTTTEGLMPCGNVELKAKTRPNTTFSFSVRDMDTDGNGYTQNAATWMLLSSDLKGYIHNAEYYLEADDEEHRRAADLLMMVQGWKRYDIRMMSGKKQFEKKHHIEDALYITGKLISEKKKNTVDNVNLKATLYNREGASFSGETITDKNGYYTFKMPECMGEFTLLLNTKKNDKAVKYRIGIDRNFSPGSKLLSPYETRQSDTKPKTLSIKEDTLFDDHISMDKGNYLLKEVKVKGRKRKSAGSRWLNEHNGAYKAAIKYDCTKAADEILDRGESTPTISDWLAEVNTFFINDKDGRTTSPSKSSDNKVQGNAEENNSDMPNKSNNDNDNDNETDKYQYEQFIVDGIRYKNRPVVWILNNQIYAISGLTEYAVKKMSTESMTSIESDWSNYTMPTWLEDVKSVYISEDDNIWNHYITSTYLGLYHPVTIFVYVPFTRKVKHKGLRQTIFSGYTKPETFEMPDYSQIPPMPDHRRTLYWNPNVRTDSKGRAKISFYNNSTCTSFAVSAEGITENGKPVVY</sequence>
<organism evidence="3 4">
    <name type="scientific">Xylanibacter muris</name>
    <dbReference type="NCBI Taxonomy" id="2736290"/>
    <lineage>
        <taxon>Bacteria</taxon>
        <taxon>Pseudomonadati</taxon>
        <taxon>Bacteroidota</taxon>
        <taxon>Bacteroidia</taxon>
        <taxon>Bacteroidales</taxon>
        <taxon>Prevotellaceae</taxon>
        <taxon>Xylanibacter</taxon>
    </lineage>
</organism>
<name>A0ABX2AQ98_9BACT</name>